<dbReference type="InterPro" id="IPR009057">
    <property type="entry name" value="Homeodomain-like_sf"/>
</dbReference>
<dbReference type="PANTHER" id="PTHR46796:SF14">
    <property type="entry name" value="TRANSCRIPTIONAL REGULATORY PROTEIN"/>
    <property type="match status" value="1"/>
</dbReference>
<evidence type="ECO:0000256" key="2">
    <source>
        <dbReference type="ARBA" id="ARBA00023125"/>
    </source>
</evidence>
<keyword evidence="3" id="KW-0804">Transcription</keyword>
<dbReference type="InterPro" id="IPR020449">
    <property type="entry name" value="Tscrpt_reg_AraC-type_HTH"/>
</dbReference>
<keyword evidence="1" id="KW-0805">Transcription regulation</keyword>
<feature type="domain" description="HTH araC/xylS-type" evidence="4">
    <location>
        <begin position="201"/>
        <end position="299"/>
    </location>
</feature>
<evidence type="ECO:0000256" key="1">
    <source>
        <dbReference type="ARBA" id="ARBA00023015"/>
    </source>
</evidence>
<dbReference type="Pfam" id="PF12833">
    <property type="entry name" value="HTH_18"/>
    <property type="match status" value="1"/>
</dbReference>
<evidence type="ECO:0000256" key="3">
    <source>
        <dbReference type="ARBA" id="ARBA00023163"/>
    </source>
</evidence>
<dbReference type="PROSITE" id="PS01124">
    <property type="entry name" value="HTH_ARAC_FAMILY_2"/>
    <property type="match status" value="1"/>
</dbReference>
<dbReference type="GO" id="GO:0003700">
    <property type="term" value="F:DNA-binding transcription factor activity"/>
    <property type="evidence" value="ECO:0007669"/>
    <property type="project" value="InterPro"/>
</dbReference>
<dbReference type="EMBL" id="CP050066">
    <property type="protein sequence ID" value="QIP05195.1"/>
    <property type="molecule type" value="Genomic_DNA"/>
</dbReference>
<evidence type="ECO:0000259" key="4">
    <source>
        <dbReference type="PROSITE" id="PS01124"/>
    </source>
</evidence>
<dbReference type="Gene3D" id="1.10.10.60">
    <property type="entry name" value="Homeodomain-like"/>
    <property type="match status" value="1"/>
</dbReference>
<proteinExistence type="predicted"/>
<sequence length="302" mass="33112">MNQQPVQRPGGPSYPTSMLLSSSKDLGWSTLSAELRSHGRSDGPGTEALHAEVAITMRGVNEGQVACKVGGSWRTVRPTTGTIWLRPIGAKSDVALISAPKVQVMHMYVPAPVFRRLADDYDLPTSPGRSIRYSCGVQDPIISQVAQTVLSEMMHPTAAGRMLVETSSLFLAARLAHSYLETTFAQPQARGCHGLNARRLKRVLEYVDMHLIDDVTVGDLAKVACLSVFHFSRAFAASMGVPPHRYVSQRRLDYAKALIVTGRTPLDKIALDTRFASQSSFTRAFRRATGMTPGEYRQALRQ</sequence>
<keyword evidence="2" id="KW-0238">DNA-binding</keyword>
<protein>
    <submittedName>
        <fullName evidence="5">AraC family transcriptional regulator</fullName>
    </submittedName>
</protein>
<dbReference type="RefSeq" id="WP_166466646.1">
    <property type="nucleotide sequence ID" value="NZ_CP050066.2"/>
</dbReference>
<name>A0A6G8ZYT3_9BRAD</name>
<dbReference type="PRINTS" id="PR00032">
    <property type="entry name" value="HTHARAC"/>
</dbReference>
<organism evidence="5 6">
    <name type="scientific">Bradyrhizobium symbiodeficiens</name>
    <dbReference type="NCBI Taxonomy" id="1404367"/>
    <lineage>
        <taxon>Bacteria</taxon>
        <taxon>Pseudomonadati</taxon>
        <taxon>Pseudomonadota</taxon>
        <taxon>Alphaproteobacteria</taxon>
        <taxon>Hyphomicrobiales</taxon>
        <taxon>Nitrobacteraceae</taxon>
        <taxon>Bradyrhizobium</taxon>
    </lineage>
</organism>
<dbReference type="Proteomes" id="UP000500895">
    <property type="component" value="Chromosome"/>
</dbReference>
<gene>
    <name evidence="5" type="ORF">HAV00_02540</name>
</gene>
<dbReference type="InterPro" id="IPR050204">
    <property type="entry name" value="AraC_XylS_family_regulators"/>
</dbReference>
<dbReference type="PROSITE" id="PS00041">
    <property type="entry name" value="HTH_ARAC_FAMILY_1"/>
    <property type="match status" value="1"/>
</dbReference>
<dbReference type="InterPro" id="IPR018060">
    <property type="entry name" value="HTH_AraC"/>
</dbReference>
<reference evidence="5 6" key="1">
    <citation type="journal article" date="2020" name="Int. J. Syst. Evol. Microbiol.">
        <title>Description and complete genome sequences of Bradyrhizobium symbiodeficiens sp. nov., a non-symbiotic bacterium associated with legumes native to Canada.</title>
        <authorList>
            <person name="Bromfield E.S.P."/>
            <person name="Cloutier S."/>
            <person name="Nguyen H.D.T."/>
        </authorList>
    </citation>
    <scope>NUCLEOTIDE SEQUENCE [LARGE SCALE GENOMIC DNA]</scope>
    <source>
        <strain evidence="5 6">101S1MB</strain>
    </source>
</reference>
<dbReference type="AlphaFoldDB" id="A0A6G8ZYT3"/>
<accession>A0A6G8ZYT3</accession>
<dbReference type="PANTHER" id="PTHR46796">
    <property type="entry name" value="HTH-TYPE TRANSCRIPTIONAL ACTIVATOR RHAS-RELATED"/>
    <property type="match status" value="1"/>
</dbReference>
<evidence type="ECO:0000313" key="5">
    <source>
        <dbReference type="EMBL" id="QIP05195.1"/>
    </source>
</evidence>
<dbReference type="GO" id="GO:0043565">
    <property type="term" value="F:sequence-specific DNA binding"/>
    <property type="evidence" value="ECO:0007669"/>
    <property type="project" value="InterPro"/>
</dbReference>
<evidence type="ECO:0000313" key="6">
    <source>
        <dbReference type="Proteomes" id="UP000500895"/>
    </source>
</evidence>
<dbReference type="InterPro" id="IPR018062">
    <property type="entry name" value="HTH_AraC-typ_CS"/>
</dbReference>
<dbReference type="SMART" id="SM00342">
    <property type="entry name" value="HTH_ARAC"/>
    <property type="match status" value="1"/>
</dbReference>
<dbReference type="SUPFAM" id="SSF46689">
    <property type="entry name" value="Homeodomain-like"/>
    <property type="match status" value="2"/>
</dbReference>